<keyword evidence="12" id="KW-1185">Reference proteome</keyword>
<dbReference type="InterPro" id="IPR015366">
    <property type="entry name" value="S53_propep"/>
</dbReference>
<accession>A0ABP1DNZ8</accession>
<keyword evidence="2 8" id="KW-0645">Protease</keyword>
<dbReference type="SUPFAM" id="SSF52743">
    <property type="entry name" value="Subtilisin-like"/>
    <property type="match status" value="1"/>
</dbReference>
<dbReference type="InterPro" id="IPR030400">
    <property type="entry name" value="Sedolisin_dom"/>
</dbReference>
<organism evidence="11 12">
    <name type="scientific">Somion occarium</name>
    <dbReference type="NCBI Taxonomy" id="3059160"/>
    <lineage>
        <taxon>Eukaryota</taxon>
        <taxon>Fungi</taxon>
        <taxon>Dikarya</taxon>
        <taxon>Basidiomycota</taxon>
        <taxon>Agaricomycotina</taxon>
        <taxon>Agaricomycetes</taxon>
        <taxon>Polyporales</taxon>
        <taxon>Cerrenaceae</taxon>
        <taxon>Somion</taxon>
    </lineage>
</organism>
<feature type="active site" description="Charge relay system" evidence="8">
    <location>
        <position position="581"/>
    </location>
</feature>
<keyword evidence="4 8" id="KW-0378">Hydrolase</keyword>
<dbReference type="InterPro" id="IPR036852">
    <property type="entry name" value="Peptidase_S8/S53_dom_sf"/>
</dbReference>
<keyword evidence="6 8" id="KW-0106">Calcium</keyword>
<comment type="cofactor">
    <cofactor evidence="8">
        <name>Ca(2+)</name>
        <dbReference type="ChEBI" id="CHEBI:29108"/>
    </cofactor>
    <text evidence="8">Binds 1 Ca(2+) ion per subunit.</text>
</comment>
<dbReference type="SUPFAM" id="SSF54897">
    <property type="entry name" value="Protease propeptides/inhibitors"/>
    <property type="match status" value="1"/>
</dbReference>
<feature type="binding site" evidence="8">
    <location>
        <position position="643"/>
    </location>
    <ligand>
        <name>Ca(2+)</name>
        <dbReference type="ChEBI" id="CHEBI:29108"/>
    </ligand>
</feature>
<evidence type="ECO:0000259" key="10">
    <source>
        <dbReference type="PROSITE" id="PS51695"/>
    </source>
</evidence>
<keyword evidence="9" id="KW-0732">Signal</keyword>
<dbReference type="InterPro" id="IPR050819">
    <property type="entry name" value="Tripeptidyl-peptidase_I"/>
</dbReference>
<dbReference type="PROSITE" id="PS51695">
    <property type="entry name" value="SEDOLISIN"/>
    <property type="match status" value="1"/>
</dbReference>
<comment type="subcellular location">
    <subcellularLocation>
        <location evidence="1">Secreted</location>
        <location evidence="1">Extracellular space</location>
    </subcellularLocation>
</comment>
<gene>
    <name evidence="11" type="ORF">GFSPODELE1_LOCUS7368</name>
</gene>
<keyword evidence="7" id="KW-0865">Zymogen</keyword>
<evidence type="ECO:0000256" key="4">
    <source>
        <dbReference type="ARBA" id="ARBA00022801"/>
    </source>
</evidence>
<dbReference type="EMBL" id="OZ037948">
    <property type="protein sequence ID" value="CAL1709470.1"/>
    <property type="molecule type" value="Genomic_DNA"/>
</dbReference>
<dbReference type="PANTHER" id="PTHR14218:SF19">
    <property type="entry name" value="SERINE PROTEASE AORO, PUTATIVE (AFU_ORTHOLOGUE AFUA_6G10250)-RELATED"/>
    <property type="match status" value="1"/>
</dbReference>
<dbReference type="CDD" id="cd04056">
    <property type="entry name" value="Peptidases_S53"/>
    <property type="match status" value="1"/>
</dbReference>
<dbReference type="PANTHER" id="PTHR14218">
    <property type="entry name" value="PROTEASE S8 TRIPEPTIDYL PEPTIDASE I CLN2"/>
    <property type="match status" value="1"/>
</dbReference>
<feature type="domain" description="Peptidase S53" evidence="10">
    <location>
        <begin position="254"/>
        <end position="665"/>
    </location>
</feature>
<feature type="active site" description="Charge relay system" evidence="8">
    <location>
        <position position="335"/>
    </location>
</feature>
<feature type="active site" description="Charge relay system" evidence="8">
    <location>
        <position position="331"/>
    </location>
</feature>
<evidence type="ECO:0000313" key="11">
    <source>
        <dbReference type="EMBL" id="CAL1709470.1"/>
    </source>
</evidence>
<evidence type="ECO:0000313" key="12">
    <source>
        <dbReference type="Proteomes" id="UP001497453"/>
    </source>
</evidence>
<evidence type="ECO:0000256" key="9">
    <source>
        <dbReference type="SAM" id="SignalP"/>
    </source>
</evidence>
<evidence type="ECO:0000256" key="5">
    <source>
        <dbReference type="ARBA" id="ARBA00022825"/>
    </source>
</evidence>
<proteinExistence type="predicted"/>
<evidence type="ECO:0000256" key="1">
    <source>
        <dbReference type="ARBA" id="ARBA00004239"/>
    </source>
</evidence>
<evidence type="ECO:0000256" key="7">
    <source>
        <dbReference type="ARBA" id="ARBA00023145"/>
    </source>
</evidence>
<feature type="binding site" evidence="8">
    <location>
        <position position="624"/>
    </location>
    <ligand>
        <name>Ca(2+)</name>
        <dbReference type="ChEBI" id="CHEBI:29108"/>
    </ligand>
</feature>
<sequence length="666" mass="72013">MTTDLSWCDLFIFREADRMLLTHPLALLSLLLVVHASSPLVSPSVRHEFRRNLPSGWTPVRRAPSTSVLPLRIGLVQPNLDQIETLLLDVSHPESPNYGQHWSPEKVASTFRPSKHSVDTVRQWLYSEGIAVSRVKLNGNGGWIEANVTVHEAESLLMTEYHVYEHADTGTRHIACGQGYHLPEHISKHVDLVTPTIHFDIKLKREPIGSEKRDHGAKPGVGKSIGQPGSGVVIPKTTGFIKHILDELSQCDQFITPNCLRALYNFIYVPLAANKNSYGIVEYTPQAYVPEDLDLFFTNFSKSQVGQRPDLVGIDGGFVQSSQIGFGFNGESNLDLQFGMALVGKKQKITLYQVGDDVEGASFNNFLDALDASFCTFEGGNDISQDGIYPDPFGGYQGPEDCGKVKKPANVISTSYGYNEADLTPAYTARQCAEYAKLGLMGVTVLYSSGDFGVAGNGNLCLNPDGSQTGDGKLFNPSFPGGCPFITSVGATQLNPGANVTDPEVACEQVIFSGGGFSNYFPIPDYQKEAVDSYLTNSPPPYPKDIWNSTGASRAFPDISANGANYVIAVNGEFSLVFGTSASSPVVGAILTAVNDARLAIGKTPIGFINPTIYSAGFRDAFNDITSGTNPGCRTFGFNATEGWDPVTGLGTPNFPKLLARWILLP</sequence>
<dbReference type="CDD" id="cd11377">
    <property type="entry name" value="Pro-peptidase_S53"/>
    <property type="match status" value="1"/>
</dbReference>
<evidence type="ECO:0000256" key="3">
    <source>
        <dbReference type="ARBA" id="ARBA00022723"/>
    </source>
</evidence>
<name>A0ABP1DNZ8_9APHY</name>
<dbReference type="Proteomes" id="UP001497453">
    <property type="component" value="Chromosome 5"/>
</dbReference>
<dbReference type="Pfam" id="PF09286">
    <property type="entry name" value="Pro-kuma_activ"/>
    <property type="match status" value="1"/>
</dbReference>
<feature type="binding site" evidence="8">
    <location>
        <position position="625"/>
    </location>
    <ligand>
        <name>Ca(2+)</name>
        <dbReference type="ChEBI" id="CHEBI:29108"/>
    </ligand>
</feature>
<evidence type="ECO:0000256" key="8">
    <source>
        <dbReference type="PROSITE-ProRule" id="PRU01032"/>
    </source>
</evidence>
<dbReference type="SMART" id="SM00944">
    <property type="entry name" value="Pro-kuma_activ"/>
    <property type="match status" value="1"/>
</dbReference>
<feature type="chain" id="PRO_5046570246" description="Peptidase S53 domain-containing protein" evidence="9">
    <location>
        <begin position="37"/>
        <end position="666"/>
    </location>
</feature>
<protein>
    <recommendedName>
        <fullName evidence="10">Peptidase S53 domain-containing protein</fullName>
    </recommendedName>
</protein>
<feature type="signal peptide" evidence="9">
    <location>
        <begin position="1"/>
        <end position="36"/>
    </location>
</feature>
<feature type="binding site" evidence="8">
    <location>
        <position position="645"/>
    </location>
    <ligand>
        <name>Ca(2+)</name>
        <dbReference type="ChEBI" id="CHEBI:29108"/>
    </ligand>
</feature>
<evidence type="ECO:0000256" key="6">
    <source>
        <dbReference type="ARBA" id="ARBA00022837"/>
    </source>
</evidence>
<keyword evidence="3 8" id="KW-0479">Metal-binding</keyword>
<dbReference type="Gene3D" id="3.40.50.200">
    <property type="entry name" value="Peptidase S8/S53 domain"/>
    <property type="match status" value="1"/>
</dbReference>
<reference evidence="12" key="1">
    <citation type="submission" date="2024-04" db="EMBL/GenBank/DDBJ databases">
        <authorList>
            <person name="Shaw F."/>
            <person name="Minotto A."/>
        </authorList>
    </citation>
    <scope>NUCLEOTIDE SEQUENCE [LARGE SCALE GENOMIC DNA]</scope>
</reference>
<evidence type="ECO:0000256" key="2">
    <source>
        <dbReference type="ARBA" id="ARBA00022670"/>
    </source>
</evidence>
<keyword evidence="5 8" id="KW-0720">Serine protease</keyword>